<sequence length="154" mass="17476">MINRANKLYLEQIDRKIEAFSGVLPDSKPMGGWIEAVRKAIGMNMRQLATKMNKTPQAIKQIQEREKAGTITLNSLEETAAAMNMRLVYAIVPMETSSLSELIQQQAEKMAKEIVIRANKTMSLEDQKISEKRIKNSIKEISAELAENPEKLWE</sequence>
<dbReference type="NCBIfam" id="TIGR02612">
    <property type="entry name" value="mob_myst_A"/>
    <property type="match status" value="1"/>
</dbReference>
<organism evidence="2">
    <name type="scientific">bioreactor metagenome</name>
    <dbReference type="NCBI Taxonomy" id="1076179"/>
    <lineage>
        <taxon>unclassified sequences</taxon>
        <taxon>metagenomes</taxon>
        <taxon>ecological metagenomes</taxon>
    </lineage>
</organism>
<dbReference type="InterPro" id="IPR010982">
    <property type="entry name" value="Lambda_DNA-bd_dom_sf"/>
</dbReference>
<dbReference type="GO" id="GO:0003677">
    <property type="term" value="F:DNA binding"/>
    <property type="evidence" value="ECO:0007669"/>
    <property type="project" value="InterPro"/>
</dbReference>
<evidence type="ECO:0000313" key="2">
    <source>
        <dbReference type="EMBL" id="MPL79087.1"/>
    </source>
</evidence>
<reference evidence="2" key="1">
    <citation type="submission" date="2019-08" db="EMBL/GenBank/DDBJ databases">
        <authorList>
            <person name="Kucharzyk K."/>
            <person name="Murdoch R.W."/>
            <person name="Higgins S."/>
            <person name="Loffler F."/>
        </authorList>
    </citation>
    <scope>NUCLEOTIDE SEQUENCE</scope>
</reference>
<dbReference type="EMBL" id="VSSQ01000123">
    <property type="protein sequence ID" value="MPL79087.1"/>
    <property type="molecule type" value="Genomic_DNA"/>
</dbReference>
<dbReference type="Gene3D" id="1.10.260.40">
    <property type="entry name" value="lambda repressor-like DNA-binding domains"/>
    <property type="match status" value="1"/>
</dbReference>
<dbReference type="InterPro" id="IPR001387">
    <property type="entry name" value="Cro/C1-type_HTH"/>
</dbReference>
<evidence type="ECO:0000259" key="1">
    <source>
        <dbReference type="PROSITE" id="PS50943"/>
    </source>
</evidence>
<feature type="domain" description="HTH cro/C1-type" evidence="1">
    <location>
        <begin position="34"/>
        <end position="90"/>
    </location>
</feature>
<dbReference type="InterPro" id="IPR013435">
    <property type="entry name" value="Mobile_mystery_prot_A"/>
</dbReference>
<dbReference type="PROSITE" id="PS50943">
    <property type="entry name" value="HTH_CROC1"/>
    <property type="match status" value="1"/>
</dbReference>
<accession>A0A644UJ91</accession>
<protein>
    <recommendedName>
        <fullName evidence="1">HTH cro/C1-type domain-containing protein</fullName>
    </recommendedName>
</protein>
<dbReference type="CDD" id="cd00093">
    <property type="entry name" value="HTH_XRE"/>
    <property type="match status" value="1"/>
</dbReference>
<proteinExistence type="predicted"/>
<comment type="caution">
    <text evidence="2">The sequence shown here is derived from an EMBL/GenBank/DDBJ whole genome shotgun (WGS) entry which is preliminary data.</text>
</comment>
<dbReference type="SUPFAM" id="SSF47413">
    <property type="entry name" value="lambda repressor-like DNA-binding domains"/>
    <property type="match status" value="1"/>
</dbReference>
<name>A0A644UJ91_9ZZZZ</name>
<gene>
    <name evidence="2" type="ORF">SDC9_24962</name>
</gene>
<dbReference type="AlphaFoldDB" id="A0A644UJ91"/>